<name>A0A9R0F3Y6_SPOFR</name>
<dbReference type="Proteomes" id="UP000829999">
    <property type="component" value="Chromosome 24"/>
</dbReference>
<dbReference type="PANTHER" id="PTHR11346:SF176">
    <property type="entry name" value="32 KDA BETA-GALACTOSIDE-BINDING LECTIN LEC-3"/>
    <property type="match status" value="1"/>
</dbReference>
<dbReference type="GeneID" id="118279045"/>
<dbReference type="Gene3D" id="2.60.120.200">
    <property type="match status" value="2"/>
</dbReference>
<accession>A0A9R0F3Y6</accession>
<protein>
    <recommendedName>
        <fullName evidence="3">Galectin</fullName>
    </recommendedName>
</protein>
<sequence>MAAIFKPKTPGTFPIPWVVAPGTCIIVRGMVPPCSKGFEFNLQCGPKLYPGEDIAFHFHPHLTEKQLARNHYEGSKWGTQEISNSVPFKAGDCFEARICCACETYKVEVNGKVVCEFKHRIPACKVTHFGIEGGIIVDKIEFVREENPNVPIPNVTPIPKGMCPDRRIRIKGKTPPGCKRFYVDLQCGPKVNANEDIAFRFDVRLDEKKVVRNHCADSKWGKEESDGESPFKVGECFEISIHCYQDIYRVKVNGNCFCDFAHRITCDKVTHVVVAGECTVFQVDFDPPEQDPLHPVPSLAQFDPINRSVYWIRYTVLCVYWLIQLHTLITHTFKRTCKTDVICERALSVLVESAPRPC</sequence>
<organism evidence="5 6">
    <name type="scientific">Spodoptera frugiperda</name>
    <name type="common">Fall armyworm</name>
    <dbReference type="NCBI Taxonomy" id="7108"/>
    <lineage>
        <taxon>Eukaryota</taxon>
        <taxon>Metazoa</taxon>
        <taxon>Ecdysozoa</taxon>
        <taxon>Arthropoda</taxon>
        <taxon>Hexapoda</taxon>
        <taxon>Insecta</taxon>
        <taxon>Pterygota</taxon>
        <taxon>Neoptera</taxon>
        <taxon>Endopterygota</taxon>
        <taxon>Lepidoptera</taxon>
        <taxon>Glossata</taxon>
        <taxon>Ditrysia</taxon>
        <taxon>Noctuoidea</taxon>
        <taxon>Noctuidae</taxon>
        <taxon>Amphipyrinae</taxon>
        <taxon>Spodoptera</taxon>
    </lineage>
</organism>
<dbReference type="SUPFAM" id="SSF49899">
    <property type="entry name" value="Concanavalin A-like lectins/glucanases"/>
    <property type="match status" value="2"/>
</dbReference>
<dbReference type="OrthoDB" id="7770779at2759"/>
<dbReference type="SMART" id="SM00908">
    <property type="entry name" value="Gal-bind_lectin"/>
    <property type="match status" value="2"/>
</dbReference>
<evidence type="ECO:0000313" key="5">
    <source>
        <dbReference type="Proteomes" id="UP000829999"/>
    </source>
</evidence>
<dbReference type="FunFam" id="2.60.120.200:FF:000124">
    <property type="entry name" value="Galectin-4"/>
    <property type="match status" value="1"/>
</dbReference>
<keyword evidence="1 3" id="KW-0430">Lectin</keyword>
<dbReference type="InterPro" id="IPR044156">
    <property type="entry name" value="Galectin-like"/>
</dbReference>
<reference evidence="6" key="1">
    <citation type="submission" date="2025-08" db="UniProtKB">
        <authorList>
            <consortium name="RefSeq"/>
        </authorList>
    </citation>
    <scope>IDENTIFICATION</scope>
    <source>
        <tissue evidence="6">Whole larval tissue</tissue>
    </source>
</reference>
<evidence type="ECO:0000313" key="6">
    <source>
        <dbReference type="RefSeq" id="XP_050559682.1"/>
    </source>
</evidence>
<dbReference type="PROSITE" id="PS51304">
    <property type="entry name" value="GALECTIN"/>
    <property type="match status" value="2"/>
</dbReference>
<feature type="domain" description="Galectin" evidence="4">
    <location>
        <begin position="154"/>
        <end position="286"/>
    </location>
</feature>
<dbReference type="RefSeq" id="XP_050559682.1">
    <property type="nucleotide sequence ID" value="XM_050703725.1"/>
</dbReference>
<dbReference type="InterPro" id="IPR013320">
    <property type="entry name" value="ConA-like_dom_sf"/>
</dbReference>
<dbReference type="PANTHER" id="PTHR11346">
    <property type="entry name" value="GALECTIN"/>
    <property type="match status" value="1"/>
</dbReference>
<evidence type="ECO:0000256" key="1">
    <source>
        <dbReference type="ARBA" id="ARBA00022734"/>
    </source>
</evidence>
<dbReference type="SMART" id="SM00276">
    <property type="entry name" value="GLECT"/>
    <property type="match status" value="2"/>
</dbReference>
<keyword evidence="5" id="KW-1185">Reference proteome</keyword>
<dbReference type="Pfam" id="PF00337">
    <property type="entry name" value="Gal-bind_lectin"/>
    <property type="match status" value="2"/>
</dbReference>
<dbReference type="AlphaFoldDB" id="A0A9R0F3Y6"/>
<proteinExistence type="predicted"/>
<evidence type="ECO:0000256" key="2">
    <source>
        <dbReference type="ARBA" id="ARBA00022737"/>
    </source>
</evidence>
<dbReference type="InterPro" id="IPR001079">
    <property type="entry name" value="Galectin_CRD"/>
</dbReference>
<dbReference type="GO" id="GO:0030246">
    <property type="term" value="F:carbohydrate binding"/>
    <property type="evidence" value="ECO:0007669"/>
    <property type="project" value="UniProtKB-UniRule"/>
</dbReference>
<keyword evidence="2" id="KW-0677">Repeat</keyword>
<evidence type="ECO:0000256" key="3">
    <source>
        <dbReference type="RuleBase" id="RU102079"/>
    </source>
</evidence>
<feature type="domain" description="Galectin" evidence="4">
    <location>
        <begin position="11"/>
        <end position="143"/>
    </location>
</feature>
<gene>
    <name evidence="6" type="primary">LOC118279045</name>
</gene>
<evidence type="ECO:0000259" key="4">
    <source>
        <dbReference type="PROSITE" id="PS51304"/>
    </source>
</evidence>
<dbReference type="CDD" id="cd00070">
    <property type="entry name" value="GLECT"/>
    <property type="match status" value="2"/>
</dbReference>